<evidence type="ECO:0000313" key="2">
    <source>
        <dbReference type="Proteomes" id="UP000799118"/>
    </source>
</evidence>
<proteinExistence type="predicted"/>
<name>A0A6A4H2N8_9AGAR</name>
<protein>
    <submittedName>
        <fullName evidence="1">Uncharacterized protein</fullName>
    </submittedName>
</protein>
<sequence length="150" mass="17124">MRQSLSDCLHNKTILARIDGFIIDQSLRWVWSSPGQLHLYPYGNSKDCDGAIPYDLTTLPSTKIQFLSYEWMTRSLAEVDCDYSTVFVEIARSVGKELKQLYLQDAHSYDSSRTVPSRASICSKSLAVFMPLLETLCLQKMSYLPIKLRC</sequence>
<dbReference type="Proteomes" id="UP000799118">
    <property type="component" value="Unassembled WGS sequence"/>
</dbReference>
<organism evidence="1 2">
    <name type="scientific">Gymnopus androsaceus JB14</name>
    <dbReference type="NCBI Taxonomy" id="1447944"/>
    <lineage>
        <taxon>Eukaryota</taxon>
        <taxon>Fungi</taxon>
        <taxon>Dikarya</taxon>
        <taxon>Basidiomycota</taxon>
        <taxon>Agaricomycotina</taxon>
        <taxon>Agaricomycetes</taxon>
        <taxon>Agaricomycetidae</taxon>
        <taxon>Agaricales</taxon>
        <taxon>Marasmiineae</taxon>
        <taxon>Omphalotaceae</taxon>
        <taxon>Gymnopus</taxon>
    </lineage>
</organism>
<accession>A0A6A4H2N8</accession>
<dbReference type="EMBL" id="ML769618">
    <property type="protein sequence ID" value="KAE9391595.1"/>
    <property type="molecule type" value="Genomic_DNA"/>
</dbReference>
<gene>
    <name evidence="1" type="ORF">BT96DRAFT_302081</name>
</gene>
<reference evidence="1" key="1">
    <citation type="journal article" date="2019" name="Environ. Microbiol.">
        <title>Fungal ecological strategies reflected in gene transcription - a case study of two litter decomposers.</title>
        <authorList>
            <person name="Barbi F."/>
            <person name="Kohler A."/>
            <person name="Barry K."/>
            <person name="Baskaran P."/>
            <person name="Daum C."/>
            <person name="Fauchery L."/>
            <person name="Ihrmark K."/>
            <person name="Kuo A."/>
            <person name="LaButti K."/>
            <person name="Lipzen A."/>
            <person name="Morin E."/>
            <person name="Grigoriev I.V."/>
            <person name="Henrissat B."/>
            <person name="Lindahl B."/>
            <person name="Martin F."/>
        </authorList>
    </citation>
    <scope>NUCLEOTIDE SEQUENCE</scope>
    <source>
        <strain evidence="1">JB14</strain>
    </source>
</reference>
<evidence type="ECO:0000313" key="1">
    <source>
        <dbReference type="EMBL" id="KAE9391595.1"/>
    </source>
</evidence>
<keyword evidence="2" id="KW-1185">Reference proteome</keyword>
<dbReference type="AlphaFoldDB" id="A0A6A4H2N8"/>